<reference evidence="1" key="1">
    <citation type="submission" date="2020-05" db="EMBL/GenBank/DDBJ databases">
        <authorList>
            <person name="Chiriac C."/>
            <person name="Salcher M."/>
            <person name="Ghai R."/>
            <person name="Kavagutti S V."/>
        </authorList>
    </citation>
    <scope>NUCLEOTIDE SEQUENCE</scope>
</reference>
<organism evidence="1">
    <name type="scientific">freshwater metagenome</name>
    <dbReference type="NCBI Taxonomy" id="449393"/>
    <lineage>
        <taxon>unclassified sequences</taxon>
        <taxon>metagenomes</taxon>
        <taxon>ecological metagenomes</taxon>
    </lineage>
</organism>
<dbReference type="InterPro" id="IPR036134">
    <property type="entry name" value="Crypto/Photolyase_FAD-like_sf"/>
</dbReference>
<dbReference type="InterPro" id="IPR007357">
    <property type="entry name" value="PhrB-like"/>
</dbReference>
<name>A0A6J6E885_9ZZZZ</name>
<gene>
    <name evidence="1" type="ORF">UFOPK1683_00750</name>
</gene>
<dbReference type="EMBL" id="CAEZTL010000074">
    <property type="protein sequence ID" value="CAB4572377.1"/>
    <property type="molecule type" value="Genomic_DNA"/>
</dbReference>
<protein>
    <submittedName>
        <fullName evidence="1">Unannotated protein</fullName>
    </submittedName>
</protein>
<dbReference type="AlphaFoldDB" id="A0A6J6E885"/>
<evidence type="ECO:0000313" key="1">
    <source>
        <dbReference type="EMBL" id="CAB4572377.1"/>
    </source>
</evidence>
<dbReference type="SUPFAM" id="SSF48173">
    <property type="entry name" value="Cryptochrome/photolyase FAD-binding domain"/>
    <property type="match status" value="1"/>
</dbReference>
<dbReference type="Pfam" id="PF04244">
    <property type="entry name" value="DPRP"/>
    <property type="match status" value="1"/>
</dbReference>
<proteinExistence type="predicted"/>
<accession>A0A6J6E885</accession>
<dbReference type="Gene3D" id="1.10.10.1710">
    <property type="entry name" value="Deoxyribodipyrimidine photolyase-related"/>
    <property type="match status" value="1"/>
</dbReference>
<dbReference type="PANTHER" id="PTHR38657:SF1">
    <property type="entry name" value="SLR1343 PROTEIN"/>
    <property type="match status" value="1"/>
</dbReference>
<dbReference type="Gene3D" id="1.10.579.10">
    <property type="entry name" value="DNA Cyclobutane Dipyrimidine Photolyase, subunit A, domain 3"/>
    <property type="match status" value="1"/>
</dbReference>
<dbReference type="Gene3D" id="1.25.40.80">
    <property type="match status" value="1"/>
</dbReference>
<dbReference type="InterPro" id="IPR052551">
    <property type="entry name" value="UV-DNA_repair_photolyase"/>
</dbReference>
<sequence length="490" mass="56234">MKRILFIPFDHLHRGFGVMKGADKKSDLILLVESQNMLKGADWNPERNFFLISSARHFAEELRSDGFEVRYLKADNSVAGIMKTQKEFPKAVVISAEPSSYRMTRSLADHGVEFVANDFFLTPRELFHSWAASQKSYLMENFYRKQRVRLNVLMEGATPVGGSWNYDKENRLPPPKNYTWPAYLEHERDEIDLEVARDLKMQPTKIWATTRAGALAQLKYFIKHHFGKFGPYEDAMALDSWALHHSLLSPYINNGLLHPSEVIDAALKAFYKGDVPIESAEAFVRQIIGWREYINGMYWFLGEDYRNNNQLGATRDLLPVFTDPSKTEMNCIKSTVTDIKERAWVHHIPRLMLLSNLALITGTNPQQFLDWMRREFIDASDWVMVPNIIGMGVHADGGAMMSKPYAAGGAYISRMSNYCKGCAYNPKLRVGDDACPFTTLYWDFLDRHKETFVKNHRMSQQVNGLKRLSDLPELKDRAIQVLSGLEKGEI</sequence>
<dbReference type="InterPro" id="IPR014729">
    <property type="entry name" value="Rossmann-like_a/b/a_fold"/>
</dbReference>
<dbReference type="PANTHER" id="PTHR38657">
    <property type="entry name" value="SLR1343 PROTEIN"/>
    <property type="match status" value="1"/>
</dbReference>
<dbReference type="Gene3D" id="3.40.50.620">
    <property type="entry name" value="HUPs"/>
    <property type="match status" value="1"/>
</dbReference>